<evidence type="ECO:0000256" key="4">
    <source>
        <dbReference type="ARBA" id="ARBA00023172"/>
    </source>
</evidence>
<keyword evidence="2" id="KW-0229">DNA integration</keyword>
<organism evidence="7 8">
    <name type="scientific">Candidatus Cetobacterium colombiensis</name>
    <dbReference type="NCBI Taxonomy" id="3073100"/>
    <lineage>
        <taxon>Bacteria</taxon>
        <taxon>Fusobacteriati</taxon>
        <taxon>Fusobacteriota</taxon>
        <taxon>Fusobacteriia</taxon>
        <taxon>Fusobacteriales</taxon>
        <taxon>Fusobacteriaceae</taxon>
        <taxon>Cetobacterium</taxon>
    </lineage>
</organism>
<evidence type="ECO:0000256" key="2">
    <source>
        <dbReference type="ARBA" id="ARBA00022908"/>
    </source>
</evidence>
<dbReference type="InterPro" id="IPR006118">
    <property type="entry name" value="Recombinase_CS"/>
</dbReference>
<keyword evidence="4" id="KW-0233">DNA recombination</keyword>
<dbReference type="Pfam" id="PF00239">
    <property type="entry name" value="Resolvase"/>
    <property type="match status" value="1"/>
</dbReference>
<keyword evidence="3" id="KW-0238">DNA-binding</keyword>
<dbReference type="Gene3D" id="3.40.50.1390">
    <property type="entry name" value="Resolvase, N-terminal catalytic domain"/>
    <property type="match status" value="1"/>
</dbReference>
<reference evidence="8" key="1">
    <citation type="submission" date="2023-07" db="EMBL/GenBank/DDBJ databases">
        <authorList>
            <person name="Colorado M.A."/>
            <person name="Villamil L.M."/>
            <person name="Melo J.F."/>
            <person name="Rodriguez J.A."/>
            <person name="Ruiz R.Y."/>
        </authorList>
    </citation>
    <scope>NUCLEOTIDE SEQUENCE [LARGE SCALE GENOMIC DNA]</scope>
    <source>
        <strain evidence="8">C33</strain>
    </source>
</reference>
<comment type="similarity">
    <text evidence="1">Belongs to the site-specific recombinase resolvase family.</text>
</comment>
<protein>
    <submittedName>
        <fullName evidence="7">Recombinase family protein</fullName>
    </submittedName>
</protein>
<proteinExistence type="inferred from homology"/>
<dbReference type="InterPro" id="IPR036162">
    <property type="entry name" value="Resolvase-like_N_sf"/>
</dbReference>
<dbReference type="Proteomes" id="UP001279681">
    <property type="component" value="Unassembled WGS sequence"/>
</dbReference>
<dbReference type="CDD" id="cd03768">
    <property type="entry name" value="SR_ResInv"/>
    <property type="match status" value="1"/>
</dbReference>
<gene>
    <name evidence="7" type="ORF">RFV38_08695</name>
</gene>
<feature type="domain" description="Resolvase/invertase-type recombinase catalytic" evidence="6">
    <location>
        <begin position="1"/>
        <end position="149"/>
    </location>
</feature>
<evidence type="ECO:0000259" key="6">
    <source>
        <dbReference type="PROSITE" id="PS51736"/>
    </source>
</evidence>
<dbReference type="SMART" id="SM00857">
    <property type="entry name" value="Resolvase"/>
    <property type="match status" value="1"/>
</dbReference>
<sequence>MVYGYCRVSTKKQSLSRQVDVILDYGVKYSNIYMDTYTGAEIKRKGLDKLREILTKGDTLVVKEIDRLGRNRSQTIDLIKELIERDINLIVLDTPYLQDFIIRELKNNEGFMEIMANTLLALILEVAEQERKKILLRTSEGKKKAIAKGVKFGRKTKITKEIFLEYYNKIKEGIFTPKDIQESLNISKQSYYNYIKKYVET</sequence>
<dbReference type="PANTHER" id="PTHR30461">
    <property type="entry name" value="DNA-INVERTASE FROM LAMBDOID PROPHAGE"/>
    <property type="match status" value="1"/>
</dbReference>
<evidence type="ECO:0000256" key="1">
    <source>
        <dbReference type="ARBA" id="ARBA00009913"/>
    </source>
</evidence>
<name>A0ABU4WAL0_9FUSO</name>
<dbReference type="EMBL" id="JAVIKH010000011">
    <property type="protein sequence ID" value="MDX8336572.1"/>
    <property type="molecule type" value="Genomic_DNA"/>
</dbReference>
<dbReference type="PANTHER" id="PTHR30461:SF26">
    <property type="entry name" value="RESOLVASE HOMOLOG YNEB"/>
    <property type="match status" value="1"/>
</dbReference>
<comment type="caution">
    <text evidence="7">The sequence shown here is derived from an EMBL/GenBank/DDBJ whole genome shotgun (WGS) entry which is preliminary data.</text>
</comment>
<dbReference type="PROSITE" id="PS00398">
    <property type="entry name" value="RECOMBINASES_2"/>
    <property type="match status" value="1"/>
</dbReference>
<dbReference type="InterPro" id="IPR006119">
    <property type="entry name" value="Resolv_N"/>
</dbReference>
<evidence type="ECO:0000313" key="7">
    <source>
        <dbReference type="EMBL" id="MDX8336572.1"/>
    </source>
</evidence>
<evidence type="ECO:0000313" key="8">
    <source>
        <dbReference type="Proteomes" id="UP001279681"/>
    </source>
</evidence>
<dbReference type="SUPFAM" id="SSF53041">
    <property type="entry name" value="Resolvase-like"/>
    <property type="match status" value="1"/>
</dbReference>
<evidence type="ECO:0000256" key="3">
    <source>
        <dbReference type="ARBA" id="ARBA00023125"/>
    </source>
</evidence>
<dbReference type="PROSITE" id="PS00397">
    <property type="entry name" value="RECOMBINASES_1"/>
    <property type="match status" value="1"/>
</dbReference>
<dbReference type="RefSeq" id="WP_320313958.1">
    <property type="nucleotide sequence ID" value="NZ_JAVIKH010000011.1"/>
</dbReference>
<dbReference type="InterPro" id="IPR050639">
    <property type="entry name" value="SSR_resolvase"/>
</dbReference>
<evidence type="ECO:0000256" key="5">
    <source>
        <dbReference type="PROSITE-ProRule" id="PRU10137"/>
    </source>
</evidence>
<feature type="active site" description="O-(5'-phospho-DNA)-serine intermediate" evidence="5">
    <location>
        <position position="9"/>
    </location>
</feature>
<accession>A0ABU4WAL0</accession>
<keyword evidence="8" id="KW-1185">Reference proteome</keyword>
<dbReference type="PROSITE" id="PS51736">
    <property type="entry name" value="RECOMBINASES_3"/>
    <property type="match status" value="1"/>
</dbReference>